<keyword evidence="2" id="KW-1185">Reference proteome</keyword>
<name>A0ACB7PMF6_9PEZI</name>
<evidence type="ECO:0000313" key="1">
    <source>
        <dbReference type="EMBL" id="KAH6641541.1"/>
    </source>
</evidence>
<dbReference type="Proteomes" id="UP000724584">
    <property type="component" value="Unassembled WGS sequence"/>
</dbReference>
<organism evidence="1 2">
    <name type="scientific">Chaetomium tenue</name>
    <dbReference type="NCBI Taxonomy" id="1854479"/>
    <lineage>
        <taxon>Eukaryota</taxon>
        <taxon>Fungi</taxon>
        <taxon>Dikarya</taxon>
        <taxon>Ascomycota</taxon>
        <taxon>Pezizomycotina</taxon>
        <taxon>Sordariomycetes</taxon>
        <taxon>Sordariomycetidae</taxon>
        <taxon>Sordariales</taxon>
        <taxon>Chaetomiaceae</taxon>
        <taxon>Chaetomium</taxon>
    </lineage>
</organism>
<evidence type="ECO:0000313" key="2">
    <source>
        <dbReference type="Proteomes" id="UP000724584"/>
    </source>
</evidence>
<comment type="caution">
    <text evidence="1">The sequence shown here is derived from an EMBL/GenBank/DDBJ whole genome shotgun (WGS) entry which is preliminary data.</text>
</comment>
<accession>A0ACB7PMF6</accession>
<protein>
    <submittedName>
        <fullName evidence="1">Uncharacterized protein</fullName>
    </submittedName>
</protein>
<dbReference type="EMBL" id="JAGIZQ010000002">
    <property type="protein sequence ID" value="KAH6641541.1"/>
    <property type="molecule type" value="Genomic_DNA"/>
</dbReference>
<gene>
    <name evidence="1" type="ORF">F5144DRAFT_137300</name>
</gene>
<reference evidence="1 2" key="1">
    <citation type="journal article" date="2021" name="Nat. Commun.">
        <title>Genetic determinants of endophytism in the Arabidopsis root mycobiome.</title>
        <authorList>
            <person name="Mesny F."/>
            <person name="Miyauchi S."/>
            <person name="Thiergart T."/>
            <person name="Pickel B."/>
            <person name="Atanasova L."/>
            <person name="Karlsson M."/>
            <person name="Huettel B."/>
            <person name="Barry K.W."/>
            <person name="Haridas S."/>
            <person name="Chen C."/>
            <person name="Bauer D."/>
            <person name="Andreopoulos W."/>
            <person name="Pangilinan J."/>
            <person name="LaButti K."/>
            <person name="Riley R."/>
            <person name="Lipzen A."/>
            <person name="Clum A."/>
            <person name="Drula E."/>
            <person name="Henrissat B."/>
            <person name="Kohler A."/>
            <person name="Grigoriev I.V."/>
            <person name="Martin F.M."/>
            <person name="Hacquard S."/>
        </authorList>
    </citation>
    <scope>NUCLEOTIDE SEQUENCE [LARGE SCALE GENOMIC DNA]</scope>
    <source>
        <strain evidence="1 2">MPI-SDFR-AT-0079</strain>
    </source>
</reference>
<proteinExistence type="predicted"/>
<sequence>MQAKLNGRPVAWPGRPGGRPPTRSVGDQGDDTSLKLRITSSLPPQTTNNQFPPWKRRKIKIYGSIHPNPSPGGFTDLRAKPAKTRQSPPKTPACVGSHWRARRACMACRLTRLAEGHSPRHHRRIRARIRGCSCQQLPGLSQFRAGGSIRHFLKASTAHSRFKNLSELSSLLSNCLHKFPTVPTVPTTPTARTKIILPGRVPRLFLSFKSKQAFVWPASKRQALDARLASATRPAARLKLSPRGADPTF</sequence>